<organism evidence="1">
    <name type="scientific">Mycobacterium riyadhense</name>
    <dbReference type="NCBI Taxonomy" id="486698"/>
    <lineage>
        <taxon>Bacteria</taxon>
        <taxon>Bacillati</taxon>
        <taxon>Actinomycetota</taxon>
        <taxon>Actinomycetes</taxon>
        <taxon>Mycobacteriales</taxon>
        <taxon>Mycobacteriaceae</taxon>
        <taxon>Mycobacterium</taxon>
    </lineage>
</organism>
<reference evidence="1" key="1">
    <citation type="submission" date="2019-05" db="EMBL/GenBank/DDBJ databases">
        <authorList>
            <person name="Naeem R."/>
            <person name="Antony C."/>
            <person name="Guan Q."/>
        </authorList>
    </citation>
    <scope>NUCLEOTIDE SEQUENCE</scope>
    <source>
        <strain evidence="1">2</strain>
    </source>
</reference>
<sequence>MVVFGRSAKGFDNKQASLRAYHTPADIFERVRRLQCPPSWL</sequence>
<dbReference type="EMBL" id="LR589170">
    <property type="protein sequence ID" value="VTP03677.1"/>
    <property type="molecule type" value="Genomic_DNA"/>
</dbReference>
<evidence type="ECO:0000313" key="1">
    <source>
        <dbReference type="EMBL" id="VTP03677.1"/>
    </source>
</evidence>
<proteinExistence type="predicted"/>
<name>A0A653F1Q3_9MYCO</name>
<protein>
    <submittedName>
        <fullName evidence="1">Uncharacterized protein</fullName>
    </submittedName>
</protein>
<dbReference type="AlphaFoldDB" id="A0A653F1Q3"/>
<accession>A0A653F1Q3</accession>
<gene>
    <name evidence="1" type="ORF">BIN_B_05203</name>
</gene>